<dbReference type="OrthoDB" id="31157at10239"/>
<reference evidence="1 2" key="1">
    <citation type="journal article" date="2014" name="Genome Announc.">
        <title>Genome Sequences of Three Novel Bacillus cereus Bacteriophages.</title>
        <authorList>
            <person name="Grose J.H."/>
            <person name="Jensen J.D."/>
            <person name="Merrill B.D."/>
            <person name="Fisher J.N."/>
            <person name="Burnett S.H."/>
            <person name="Breakwell D.P."/>
        </authorList>
    </citation>
    <scope>NUCLEOTIDE SEQUENCE [LARGE SCALE GENOMIC DNA]</scope>
</reference>
<dbReference type="Proteomes" id="UP000015092">
    <property type="component" value="Segment"/>
</dbReference>
<name>S5MAN7_9CAUD</name>
<evidence type="ECO:0000313" key="2">
    <source>
        <dbReference type="Proteomes" id="UP000015092"/>
    </source>
</evidence>
<proteinExistence type="predicted"/>
<dbReference type="GeneID" id="26642288"/>
<gene>
    <name evidence="1" type="ORF">JL_170</name>
</gene>
<dbReference type="KEGG" id="vg:26642288"/>
<dbReference type="RefSeq" id="YP_009215946.1">
    <property type="nucleotide sequence ID" value="NC_028982.1"/>
</dbReference>
<accession>S5MAN7</accession>
<evidence type="ECO:0000313" key="1">
    <source>
        <dbReference type="EMBL" id="AGR46839.1"/>
    </source>
</evidence>
<dbReference type="EMBL" id="KC595512">
    <property type="protein sequence ID" value="AGR46839.1"/>
    <property type="molecule type" value="Genomic_DNA"/>
</dbReference>
<organism evidence="1 2">
    <name type="scientific">Bacillus phage JL</name>
    <dbReference type="NCBI Taxonomy" id="1296655"/>
    <lineage>
        <taxon>Viruses</taxon>
        <taxon>Duplodnaviria</taxon>
        <taxon>Heunggongvirae</taxon>
        <taxon>Uroviricota</taxon>
        <taxon>Caudoviricetes</taxon>
        <taxon>Herelleviridae</taxon>
        <taxon>Spounavirinae</taxon>
        <taxon>Siminovitchvirus</taxon>
        <taxon>Siminovitchvirus JL</taxon>
    </lineage>
</organism>
<protein>
    <submittedName>
        <fullName evidence="1">Uncharacterized protein</fullName>
    </submittedName>
</protein>
<sequence>MAEAGRKRKWQPHWNDEILKALETKGEYDYTYIIEQHGLRLVWVRDKIRALCKQAHDGSVSLRWDKNAHIVYVRKAYVRPKPAIPKGIPAIEKYAEQAKAIRSNRDKFIALCKKDGEEYPINLYAVTEQHARMDLEENYKVDEIVDLLPAKEYRKKYRRAL</sequence>
<keyword evidence="2" id="KW-1185">Reference proteome</keyword>